<dbReference type="PANTHER" id="PTHR30290">
    <property type="entry name" value="PERIPLASMIC BINDING COMPONENT OF ABC TRANSPORTER"/>
    <property type="match status" value="1"/>
</dbReference>
<keyword evidence="3" id="KW-0732">Signal</keyword>
<feature type="domain" description="Solute-binding protein family 5" evidence="4">
    <location>
        <begin position="53"/>
        <end position="99"/>
    </location>
</feature>
<proteinExistence type="inferred from homology"/>
<name>X1EBD7_9ZZZZ</name>
<feature type="non-terminal residue" evidence="5">
    <location>
        <position position="1"/>
    </location>
</feature>
<dbReference type="InterPro" id="IPR000914">
    <property type="entry name" value="SBP_5_dom"/>
</dbReference>
<dbReference type="PANTHER" id="PTHR30290:SF9">
    <property type="entry name" value="OLIGOPEPTIDE-BINDING PROTEIN APPA"/>
    <property type="match status" value="1"/>
</dbReference>
<evidence type="ECO:0000256" key="1">
    <source>
        <dbReference type="ARBA" id="ARBA00005695"/>
    </source>
</evidence>
<dbReference type="EMBL" id="BART01038536">
    <property type="protein sequence ID" value="GAH05958.1"/>
    <property type="molecule type" value="Genomic_DNA"/>
</dbReference>
<evidence type="ECO:0000256" key="2">
    <source>
        <dbReference type="ARBA" id="ARBA00022448"/>
    </source>
</evidence>
<sequence>EGDRYYGGIFRYNESGNFRTLYPHNSTEVVGHRISHQLYEGLVRFNQEDLSIEACLAESYTISEDGLTYTFKIRKGVLFHDDECFEGGKGRELTANDFQTHLFPSN</sequence>
<dbReference type="Pfam" id="PF00496">
    <property type="entry name" value="SBP_bac_5"/>
    <property type="match status" value="1"/>
</dbReference>
<dbReference type="AlphaFoldDB" id="X1EBD7"/>
<keyword evidence="2" id="KW-0813">Transport</keyword>
<evidence type="ECO:0000259" key="4">
    <source>
        <dbReference type="Pfam" id="PF00496"/>
    </source>
</evidence>
<gene>
    <name evidence="5" type="ORF">S01H4_63853</name>
</gene>
<dbReference type="SUPFAM" id="SSF53850">
    <property type="entry name" value="Periplasmic binding protein-like II"/>
    <property type="match status" value="1"/>
</dbReference>
<dbReference type="GO" id="GO:0015833">
    <property type="term" value="P:peptide transport"/>
    <property type="evidence" value="ECO:0007669"/>
    <property type="project" value="TreeGrafter"/>
</dbReference>
<evidence type="ECO:0000256" key="3">
    <source>
        <dbReference type="ARBA" id="ARBA00022729"/>
    </source>
</evidence>
<comment type="caution">
    <text evidence="5">The sequence shown here is derived from an EMBL/GenBank/DDBJ whole genome shotgun (WGS) entry which is preliminary data.</text>
</comment>
<dbReference type="GO" id="GO:1904680">
    <property type="term" value="F:peptide transmembrane transporter activity"/>
    <property type="evidence" value="ECO:0007669"/>
    <property type="project" value="TreeGrafter"/>
</dbReference>
<dbReference type="InterPro" id="IPR039424">
    <property type="entry name" value="SBP_5"/>
</dbReference>
<dbReference type="Gene3D" id="3.40.190.10">
    <property type="entry name" value="Periplasmic binding protein-like II"/>
    <property type="match status" value="1"/>
</dbReference>
<reference evidence="5" key="1">
    <citation type="journal article" date="2014" name="Front. Microbiol.">
        <title>High frequency of phylogenetically diverse reductive dehalogenase-homologous genes in deep subseafloor sedimentary metagenomes.</title>
        <authorList>
            <person name="Kawai M."/>
            <person name="Futagami T."/>
            <person name="Toyoda A."/>
            <person name="Takaki Y."/>
            <person name="Nishi S."/>
            <person name="Hori S."/>
            <person name="Arai W."/>
            <person name="Tsubouchi T."/>
            <person name="Morono Y."/>
            <person name="Uchiyama I."/>
            <person name="Ito T."/>
            <person name="Fujiyama A."/>
            <person name="Inagaki F."/>
            <person name="Takami H."/>
        </authorList>
    </citation>
    <scope>NUCLEOTIDE SEQUENCE</scope>
    <source>
        <strain evidence="5">Expedition CK06-06</strain>
    </source>
</reference>
<protein>
    <recommendedName>
        <fullName evidence="4">Solute-binding protein family 5 domain-containing protein</fullName>
    </recommendedName>
</protein>
<evidence type="ECO:0000313" key="5">
    <source>
        <dbReference type="EMBL" id="GAH05958.1"/>
    </source>
</evidence>
<comment type="similarity">
    <text evidence="1">Belongs to the bacterial solute-binding protein 5 family.</text>
</comment>
<organism evidence="5">
    <name type="scientific">marine sediment metagenome</name>
    <dbReference type="NCBI Taxonomy" id="412755"/>
    <lineage>
        <taxon>unclassified sequences</taxon>
        <taxon>metagenomes</taxon>
        <taxon>ecological metagenomes</taxon>
    </lineage>
</organism>
<accession>X1EBD7</accession>